<keyword evidence="1" id="KW-0507">mRNA processing</keyword>
<name>A0A284RRA3_ARMOS</name>
<feature type="domain" description="CCHC-type" evidence="5">
    <location>
        <begin position="798"/>
        <end position="814"/>
    </location>
</feature>
<feature type="compositionally biased region" description="Basic and acidic residues" evidence="3">
    <location>
        <begin position="258"/>
        <end position="272"/>
    </location>
</feature>
<feature type="transmembrane region" description="Helical" evidence="4">
    <location>
        <begin position="6"/>
        <end position="30"/>
    </location>
</feature>
<keyword evidence="2" id="KW-0862">Zinc</keyword>
<accession>A0A284RRA3</accession>
<keyword evidence="4" id="KW-1133">Transmembrane helix</keyword>
<evidence type="ECO:0000256" key="2">
    <source>
        <dbReference type="PROSITE-ProRule" id="PRU00047"/>
    </source>
</evidence>
<dbReference type="GO" id="GO:0008270">
    <property type="term" value="F:zinc ion binding"/>
    <property type="evidence" value="ECO:0007669"/>
    <property type="project" value="UniProtKB-KW"/>
</dbReference>
<dbReference type="GO" id="GO:0003676">
    <property type="term" value="F:nucleic acid binding"/>
    <property type="evidence" value="ECO:0007669"/>
    <property type="project" value="InterPro"/>
</dbReference>
<feature type="region of interest" description="Disordered" evidence="3">
    <location>
        <begin position="370"/>
        <end position="438"/>
    </location>
</feature>
<dbReference type="Proteomes" id="UP000219338">
    <property type="component" value="Unassembled WGS sequence"/>
</dbReference>
<feature type="compositionally biased region" description="Low complexity" evidence="3">
    <location>
        <begin position="396"/>
        <end position="408"/>
    </location>
</feature>
<dbReference type="InterPro" id="IPR036875">
    <property type="entry name" value="Znf_CCHC_sf"/>
</dbReference>
<feature type="compositionally biased region" description="Low complexity" evidence="3">
    <location>
        <begin position="732"/>
        <end position="748"/>
    </location>
</feature>
<feature type="region of interest" description="Disordered" evidence="3">
    <location>
        <begin position="468"/>
        <end position="521"/>
    </location>
</feature>
<feature type="compositionally biased region" description="Basic and acidic residues" evidence="3">
    <location>
        <begin position="495"/>
        <end position="504"/>
    </location>
</feature>
<keyword evidence="2" id="KW-0863">Zinc-finger</keyword>
<evidence type="ECO:0000256" key="1">
    <source>
        <dbReference type="ARBA" id="ARBA00022664"/>
    </source>
</evidence>
<feature type="region of interest" description="Disordered" evidence="3">
    <location>
        <begin position="728"/>
        <end position="790"/>
    </location>
</feature>
<dbReference type="PROSITE" id="PS50158">
    <property type="entry name" value="ZF_CCHC"/>
    <property type="match status" value="1"/>
</dbReference>
<feature type="compositionally biased region" description="Basic and acidic residues" evidence="3">
    <location>
        <begin position="468"/>
        <end position="486"/>
    </location>
</feature>
<evidence type="ECO:0000256" key="3">
    <source>
        <dbReference type="SAM" id="MobiDB-lite"/>
    </source>
</evidence>
<evidence type="ECO:0000256" key="4">
    <source>
        <dbReference type="SAM" id="Phobius"/>
    </source>
</evidence>
<sequence length="846" mass="94613">MTPDELTITIVSAIGGACLLSLLVALLVLANVERLRRLLRIQPLQDPQTLPAHYVVPYVQPGPLVEPVGQIHAPTPQRRATYPATSLDEHLPSCNATPGPSNVPRTPPPAYNHAQEAEEYGRFLRTVFRSPTPDLPLITIPDSPEAPVRTLLPESDTEAPRPQTPFHHQPLRNTLPPGSISFDNPTHLCPLPDSDDDSNSDSSDYGGNESVAERENDDPLNAHGLDYEPGSSEESTSSSEADLRDQKTDDGWGNTSPSHEDLPFPVSEEMRPSPRAYTQIDSEQNTTPLPETEYGTPAQGPTQSSEPSSTYYSPWHWQKEITQISMAPPDFDHFNQDPETFGWADEDEEMNTALDQGDYRGYTSAPHFYHQPFPLPDSPTYAGNYPNHPQNHHPQRIQQYRPPQYGQYIMGGQDPPSSVAGGSTKPTDPPQPSNEERMQQARELLAIKDRCLAELRLELANQEAEREAHADLHRLSDKGKKPDRPAPHVPNYRRPLYDRSDRWSVPHPPPKWQAPNPYPAPVGEAPDEAPWLGVKPLMVKPPLPFVGKYDDVERFIGDCFTYFEVFASYFQVPSARIVFAVTHLEGDAKDWWVQACQDYWCNEADDPGEPHFRFPSWREFTTLLAQNFHDPTSEELHEKRMFDLRMGKGPALLYFQELEMEAKKANRRSDVDPRGLMVKAVRLGVPDSYTNAIANSGQHIPLTYNDWKQRICVMYEERQKKWVFDQTIGGRSTPAKGTGTTTTSLPKAGGATSSTPAKQPGSSGAMPKGRDGAGRWTTHPGQGLPMSIDAQKLRDEGRCFRCKEKGHMSRDCPRKKEFQDIRSVQVTEPATGSKVEEVKEEKAAAT</sequence>
<dbReference type="Pfam" id="PF00098">
    <property type="entry name" value="zf-CCHC"/>
    <property type="match status" value="1"/>
</dbReference>
<evidence type="ECO:0000259" key="5">
    <source>
        <dbReference type="PROSITE" id="PS50158"/>
    </source>
</evidence>
<protein>
    <recommendedName>
        <fullName evidence="5">CCHC-type domain-containing protein</fullName>
    </recommendedName>
</protein>
<feature type="compositionally biased region" description="Basic and acidic residues" evidence="3">
    <location>
        <begin position="834"/>
        <end position="846"/>
    </location>
</feature>
<evidence type="ECO:0000313" key="7">
    <source>
        <dbReference type="Proteomes" id="UP000219338"/>
    </source>
</evidence>
<dbReference type="InterPro" id="IPR005162">
    <property type="entry name" value="Retrotrans_gag_dom"/>
</dbReference>
<feature type="region of interest" description="Disordered" evidence="3">
    <location>
        <begin position="90"/>
        <end position="112"/>
    </location>
</feature>
<evidence type="ECO:0000313" key="6">
    <source>
        <dbReference type="EMBL" id="SJL11306.1"/>
    </source>
</evidence>
<keyword evidence="2" id="KW-0479">Metal-binding</keyword>
<feature type="compositionally biased region" description="Polar residues" evidence="3">
    <location>
        <begin position="299"/>
        <end position="312"/>
    </location>
</feature>
<feature type="region of interest" description="Disordered" evidence="3">
    <location>
        <begin position="823"/>
        <end position="846"/>
    </location>
</feature>
<gene>
    <name evidence="6" type="ORF">ARMOST_14709</name>
</gene>
<feature type="region of interest" description="Disordered" evidence="3">
    <location>
        <begin position="135"/>
        <end position="312"/>
    </location>
</feature>
<dbReference type="STRING" id="47428.A0A284RRA3"/>
<dbReference type="AlphaFoldDB" id="A0A284RRA3"/>
<dbReference type="SUPFAM" id="SSF57756">
    <property type="entry name" value="Retrovirus zinc finger-like domains"/>
    <property type="match status" value="1"/>
</dbReference>
<dbReference type="OrthoDB" id="2645941at2759"/>
<dbReference type="InterPro" id="IPR001878">
    <property type="entry name" value="Znf_CCHC"/>
</dbReference>
<keyword evidence="4" id="KW-0472">Membrane</keyword>
<dbReference type="Pfam" id="PF03732">
    <property type="entry name" value="Retrotrans_gag"/>
    <property type="match status" value="1"/>
</dbReference>
<dbReference type="SMART" id="SM00343">
    <property type="entry name" value="ZnF_C2HC"/>
    <property type="match status" value="1"/>
</dbReference>
<feature type="compositionally biased region" description="Polar residues" evidence="3">
    <location>
        <begin position="279"/>
        <end position="289"/>
    </location>
</feature>
<keyword evidence="4" id="KW-0812">Transmembrane</keyword>
<dbReference type="Gene3D" id="4.10.60.10">
    <property type="entry name" value="Zinc finger, CCHC-type"/>
    <property type="match status" value="1"/>
</dbReference>
<proteinExistence type="predicted"/>
<dbReference type="EMBL" id="FUEG01000014">
    <property type="protein sequence ID" value="SJL11306.1"/>
    <property type="molecule type" value="Genomic_DNA"/>
</dbReference>
<dbReference type="GO" id="GO:0006397">
    <property type="term" value="P:mRNA processing"/>
    <property type="evidence" value="ECO:0007669"/>
    <property type="project" value="UniProtKB-KW"/>
</dbReference>
<feature type="compositionally biased region" description="Pro residues" evidence="3">
    <location>
        <begin position="506"/>
        <end position="520"/>
    </location>
</feature>
<feature type="compositionally biased region" description="Basic and acidic residues" evidence="3">
    <location>
        <begin position="241"/>
        <end position="250"/>
    </location>
</feature>
<reference evidence="7" key="1">
    <citation type="journal article" date="2017" name="Nat. Ecol. Evol.">
        <title>Genome expansion and lineage-specific genetic innovations in the forest pathogenic fungi Armillaria.</title>
        <authorList>
            <person name="Sipos G."/>
            <person name="Prasanna A.N."/>
            <person name="Walter M.C."/>
            <person name="O'Connor E."/>
            <person name="Balint B."/>
            <person name="Krizsan K."/>
            <person name="Kiss B."/>
            <person name="Hess J."/>
            <person name="Varga T."/>
            <person name="Slot J."/>
            <person name="Riley R."/>
            <person name="Boka B."/>
            <person name="Rigling D."/>
            <person name="Barry K."/>
            <person name="Lee J."/>
            <person name="Mihaltcheva S."/>
            <person name="LaButti K."/>
            <person name="Lipzen A."/>
            <person name="Waldron R."/>
            <person name="Moloney N.M."/>
            <person name="Sperisen C."/>
            <person name="Kredics L."/>
            <person name="Vagvoelgyi C."/>
            <person name="Patrignani A."/>
            <person name="Fitzpatrick D."/>
            <person name="Nagy I."/>
            <person name="Doyle S."/>
            <person name="Anderson J.B."/>
            <person name="Grigoriev I.V."/>
            <person name="Gueldener U."/>
            <person name="Muensterkoetter M."/>
            <person name="Nagy L.G."/>
        </authorList>
    </citation>
    <scope>NUCLEOTIDE SEQUENCE [LARGE SCALE GENOMIC DNA]</scope>
    <source>
        <strain evidence="7">C18/9</strain>
    </source>
</reference>
<feature type="compositionally biased region" description="Polar residues" evidence="3">
    <location>
        <begin position="751"/>
        <end position="762"/>
    </location>
</feature>
<feature type="compositionally biased region" description="Polar residues" evidence="3">
    <location>
        <begin position="94"/>
        <end position="104"/>
    </location>
</feature>
<keyword evidence="7" id="KW-1185">Reference proteome</keyword>
<organism evidence="6 7">
    <name type="scientific">Armillaria ostoyae</name>
    <name type="common">Armillaria root rot fungus</name>
    <dbReference type="NCBI Taxonomy" id="47428"/>
    <lineage>
        <taxon>Eukaryota</taxon>
        <taxon>Fungi</taxon>
        <taxon>Dikarya</taxon>
        <taxon>Basidiomycota</taxon>
        <taxon>Agaricomycotina</taxon>
        <taxon>Agaricomycetes</taxon>
        <taxon>Agaricomycetidae</taxon>
        <taxon>Agaricales</taxon>
        <taxon>Marasmiineae</taxon>
        <taxon>Physalacriaceae</taxon>
        <taxon>Armillaria</taxon>
    </lineage>
</organism>